<evidence type="ECO:0000259" key="11">
    <source>
        <dbReference type="Pfam" id="PF16656"/>
    </source>
</evidence>
<comment type="similarity">
    <text evidence="6">Belongs to the metallophosphoesterase superfamily. Purple acid phosphatase family.</text>
</comment>
<protein>
    <recommendedName>
        <fullName evidence="6">Purple acid phosphatase</fullName>
        <ecNumber evidence="6">3.1.3.2</ecNumber>
    </recommendedName>
</protein>
<reference evidence="13" key="1">
    <citation type="journal article" date="2010" name="Genome Biol.">
        <title>Genome sequence of the necrotrophic plant pathogen Pythium ultimum reveals original pathogenicity mechanisms and effector repertoire.</title>
        <authorList>
            <person name="Levesque C.A."/>
            <person name="Brouwer H."/>
            <person name="Cano L."/>
            <person name="Hamilton J.P."/>
            <person name="Holt C."/>
            <person name="Huitema E."/>
            <person name="Raffaele S."/>
            <person name="Robideau G.P."/>
            <person name="Thines M."/>
            <person name="Win J."/>
            <person name="Zerillo M.M."/>
            <person name="Beakes G.W."/>
            <person name="Boore J.L."/>
            <person name="Busam D."/>
            <person name="Dumas B."/>
            <person name="Ferriera S."/>
            <person name="Fuerstenberg S.I."/>
            <person name="Gachon C.M."/>
            <person name="Gaulin E."/>
            <person name="Govers F."/>
            <person name="Grenville-Briggs L."/>
            <person name="Horner N."/>
            <person name="Hostetler J."/>
            <person name="Jiang R.H."/>
            <person name="Johnson J."/>
            <person name="Krajaejun T."/>
            <person name="Lin H."/>
            <person name="Meijer H.J."/>
            <person name="Moore B."/>
            <person name="Morris P."/>
            <person name="Phuntmart V."/>
            <person name="Puiu D."/>
            <person name="Shetty J."/>
            <person name="Stajich J.E."/>
            <person name="Tripathy S."/>
            <person name="Wawra S."/>
            <person name="van West P."/>
            <person name="Whitty B.R."/>
            <person name="Coutinho P.M."/>
            <person name="Henrissat B."/>
            <person name="Martin F."/>
            <person name="Thomas P.D."/>
            <person name="Tyler B.M."/>
            <person name="De Vries R.P."/>
            <person name="Kamoun S."/>
            <person name="Yandell M."/>
            <person name="Tisserat N."/>
            <person name="Buell C.R."/>
        </authorList>
    </citation>
    <scope>NUCLEOTIDE SEQUENCE</scope>
    <source>
        <strain evidence="13">DAOM:BR144</strain>
    </source>
</reference>
<dbReference type="SUPFAM" id="SSF56300">
    <property type="entry name" value="Metallo-dependent phosphatases"/>
    <property type="match status" value="1"/>
</dbReference>
<feature type="domain" description="Purple acid phosphatase N-terminal" evidence="11">
    <location>
        <begin position="211"/>
        <end position="315"/>
    </location>
</feature>
<dbReference type="Pfam" id="PF00149">
    <property type="entry name" value="Metallophos"/>
    <property type="match status" value="1"/>
</dbReference>
<reference evidence="12" key="3">
    <citation type="submission" date="2015-02" db="UniProtKB">
        <authorList>
            <consortium name="EnsemblProtists"/>
        </authorList>
    </citation>
    <scope>IDENTIFICATION</scope>
    <source>
        <strain evidence="12">DAOM BR144</strain>
    </source>
</reference>
<accession>K3WU68</accession>
<keyword evidence="8" id="KW-0472">Membrane</keyword>
<feature type="transmembrane region" description="Helical" evidence="8">
    <location>
        <begin position="56"/>
        <end position="76"/>
    </location>
</feature>
<dbReference type="SUPFAM" id="SSF49363">
    <property type="entry name" value="Purple acid phosphatase, N-terminal domain"/>
    <property type="match status" value="1"/>
</dbReference>
<dbReference type="InterPro" id="IPR008963">
    <property type="entry name" value="Purple_acid_Pase-like_N"/>
</dbReference>
<evidence type="ECO:0000256" key="5">
    <source>
        <dbReference type="ARBA" id="ARBA00023180"/>
    </source>
</evidence>
<evidence type="ECO:0000313" key="12">
    <source>
        <dbReference type="EnsemblProtists" id="PYU1_T008515"/>
    </source>
</evidence>
<dbReference type="InParanoid" id="K3WU68"/>
<evidence type="ECO:0000313" key="13">
    <source>
        <dbReference type="Proteomes" id="UP000019132"/>
    </source>
</evidence>
<dbReference type="InterPro" id="IPR029052">
    <property type="entry name" value="Metallo-depent_PP-like"/>
</dbReference>
<comment type="subunit">
    <text evidence="2">Homodimer.</text>
</comment>
<keyword evidence="5" id="KW-0325">Glycoprotein</keyword>
<feature type="region of interest" description="Disordered" evidence="7">
    <location>
        <begin position="1"/>
        <end position="44"/>
    </location>
</feature>
<comment type="catalytic activity">
    <reaction evidence="6">
        <text>a phosphate monoester + H2O = an alcohol + phosphate</text>
        <dbReference type="Rhea" id="RHEA:15017"/>
        <dbReference type="ChEBI" id="CHEBI:15377"/>
        <dbReference type="ChEBI" id="CHEBI:30879"/>
        <dbReference type="ChEBI" id="CHEBI:43474"/>
        <dbReference type="ChEBI" id="CHEBI:67140"/>
        <dbReference type="EC" id="3.1.3.2"/>
    </reaction>
</comment>
<keyword evidence="3" id="KW-0964">Secreted</keyword>
<dbReference type="InterPro" id="IPR025733">
    <property type="entry name" value="PAPs_C"/>
</dbReference>
<sequence length="711" mass="80234">MTSRRADAAPTALLPRWRSSSNEPAATTDAPDDDSDRRARSSNSSHTLSFSVQRRVVLGCVAAALGLVGLLAWSYGPTAARTFVTNSVLDEREAMSSHNRAQLQLQDFSVAPLVLHQRDTLHVRFAYTTQAAEDVADGDWIGAYCVDDELKDVNVRDPIDSRSTHGAAEGTVAFGPMVNMRCSWQFKFVSADGVVLATSPFVRFAKGSTEPLQIHLAMTNAPTQMRVHWTSAEVREPVVLYGRQKDELRATAQATYTSYKANDMCQEPATIVSAKHYRSPGQLYDALLTDLEPEQTYWYRVGDANGQLSAIRSFTIPPRAGTAPEQRSMSFFVFGDLNSPVGATENFAVEGSCGTTLELIEQDLKESNDQHKYVGVMHIGDISYAKGSTYIWDQFGELIQNVAATIPYMVSIGNHDYGYLEGNAIDLIKFPRNRVFEADGTHGYQSYGECGVPTEKRFHMPDNGNRVFWYSVDMGLVHHTVLSGEHDFSKGSPMYEWLLNDLKAVDRTKTPWLFVHMHRPMYCSVAYAGDYERSLLYRDHLEQMFSDFHVDVVFSGHYHSYERTCAVFDEICHEEDEMGGGRNAFAPVHLMVGSGGANVDQYDYYNVDWRKQAFLTYGYGRVHVYNTSHMHFEFVSNKERAVTDATWIVSDHNWPNNRVRRYRPSLLVKIVVGVMGVVLVVGGVTWWWHRRQRASKWQTMPYVVRKIKGIR</sequence>
<evidence type="ECO:0000256" key="1">
    <source>
        <dbReference type="ARBA" id="ARBA00004613"/>
    </source>
</evidence>
<proteinExistence type="inferred from homology"/>
<evidence type="ECO:0000259" key="9">
    <source>
        <dbReference type="Pfam" id="PF00149"/>
    </source>
</evidence>
<organism evidence="12 13">
    <name type="scientific">Globisporangium ultimum (strain ATCC 200006 / CBS 805.95 / DAOM BR144)</name>
    <name type="common">Pythium ultimum</name>
    <dbReference type="NCBI Taxonomy" id="431595"/>
    <lineage>
        <taxon>Eukaryota</taxon>
        <taxon>Sar</taxon>
        <taxon>Stramenopiles</taxon>
        <taxon>Oomycota</taxon>
        <taxon>Peronosporomycetes</taxon>
        <taxon>Pythiales</taxon>
        <taxon>Pythiaceae</taxon>
        <taxon>Globisporangium</taxon>
    </lineage>
</organism>
<name>K3WU68_GLOUD</name>
<dbReference type="Gene3D" id="2.60.40.380">
    <property type="entry name" value="Purple acid phosphatase-like, N-terminal"/>
    <property type="match status" value="1"/>
</dbReference>
<evidence type="ECO:0000256" key="4">
    <source>
        <dbReference type="ARBA" id="ARBA00022729"/>
    </source>
</evidence>
<comment type="subcellular location">
    <subcellularLocation>
        <location evidence="1">Secreted</location>
    </subcellularLocation>
</comment>
<dbReference type="OMA" id="MRCSWLL"/>
<evidence type="ECO:0000256" key="2">
    <source>
        <dbReference type="ARBA" id="ARBA00011738"/>
    </source>
</evidence>
<dbReference type="Gene3D" id="3.60.21.10">
    <property type="match status" value="1"/>
</dbReference>
<reference evidence="13" key="2">
    <citation type="submission" date="2010-04" db="EMBL/GenBank/DDBJ databases">
        <authorList>
            <person name="Buell R."/>
            <person name="Hamilton J."/>
            <person name="Hostetler J."/>
        </authorList>
    </citation>
    <scope>NUCLEOTIDE SEQUENCE [LARGE SCALE GENOMIC DNA]</scope>
    <source>
        <strain evidence="13">DAOM:BR144</strain>
    </source>
</reference>
<keyword evidence="6" id="KW-0378">Hydrolase</keyword>
<keyword evidence="4" id="KW-0732">Signal</keyword>
<dbReference type="EC" id="3.1.3.2" evidence="6"/>
<evidence type="ECO:0000256" key="6">
    <source>
        <dbReference type="RuleBase" id="RU361203"/>
    </source>
</evidence>
<dbReference type="Pfam" id="PF14008">
    <property type="entry name" value="Metallophos_C"/>
    <property type="match status" value="1"/>
</dbReference>
<keyword evidence="13" id="KW-1185">Reference proteome</keyword>
<dbReference type="CDD" id="cd00839">
    <property type="entry name" value="MPP_PAPs"/>
    <property type="match status" value="1"/>
</dbReference>
<dbReference type="eggNOG" id="KOG1378">
    <property type="taxonomic scope" value="Eukaryota"/>
</dbReference>
<dbReference type="EnsemblProtists" id="PYU1_T008515">
    <property type="protein sequence ID" value="PYU1_T008515"/>
    <property type="gene ID" value="PYU1_G008499"/>
</dbReference>
<keyword evidence="8" id="KW-1133">Transmembrane helix</keyword>
<feature type="domain" description="Calcineurin-like phosphoesterase" evidence="9">
    <location>
        <begin position="329"/>
        <end position="561"/>
    </location>
</feature>
<dbReference type="InterPro" id="IPR015914">
    <property type="entry name" value="PAPs_N"/>
</dbReference>
<evidence type="ECO:0000256" key="7">
    <source>
        <dbReference type="SAM" id="MobiDB-lite"/>
    </source>
</evidence>
<evidence type="ECO:0000256" key="8">
    <source>
        <dbReference type="SAM" id="Phobius"/>
    </source>
</evidence>
<dbReference type="HOGENOM" id="CLU_013387_4_0_1"/>
<dbReference type="VEuPathDB" id="FungiDB:PYU1_G008499"/>
<keyword evidence="8" id="KW-0812">Transmembrane</keyword>
<dbReference type="Proteomes" id="UP000019132">
    <property type="component" value="Unassembled WGS sequence"/>
</dbReference>
<dbReference type="STRING" id="431595.K3WU68"/>
<dbReference type="InterPro" id="IPR041792">
    <property type="entry name" value="MPP_PAP"/>
</dbReference>
<feature type="domain" description="Purple acid phosphatase C-terminal" evidence="10">
    <location>
        <begin position="586"/>
        <end position="644"/>
    </location>
</feature>
<dbReference type="InterPro" id="IPR004843">
    <property type="entry name" value="Calcineurin-like_PHP"/>
</dbReference>
<evidence type="ECO:0000259" key="10">
    <source>
        <dbReference type="Pfam" id="PF14008"/>
    </source>
</evidence>
<feature type="transmembrane region" description="Helical" evidence="8">
    <location>
        <begin position="666"/>
        <end position="688"/>
    </location>
</feature>
<dbReference type="Pfam" id="PF16656">
    <property type="entry name" value="Pur_ac_phosph_N"/>
    <property type="match status" value="1"/>
</dbReference>
<dbReference type="PANTHER" id="PTHR45778:SF7">
    <property type="entry name" value="PURPLE ACID PHOSPHATASE"/>
    <property type="match status" value="1"/>
</dbReference>
<dbReference type="GO" id="GO:0046872">
    <property type="term" value="F:metal ion binding"/>
    <property type="evidence" value="ECO:0007669"/>
    <property type="project" value="InterPro"/>
</dbReference>
<dbReference type="PANTHER" id="PTHR45778">
    <property type="entry name" value="PURPLE ACID PHOSPHATASE-RELATED"/>
    <property type="match status" value="1"/>
</dbReference>
<evidence type="ECO:0000256" key="3">
    <source>
        <dbReference type="ARBA" id="ARBA00022525"/>
    </source>
</evidence>
<dbReference type="GO" id="GO:0005576">
    <property type="term" value="C:extracellular region"/>
    <property type="evidence" value="ECO:0007669"/>
    <property type="project" value="UniProtKB-SubCell"/>
</dbReference>
<dbReference type="EMBL" id="GL376613">
    <property type="status" value="NOT_ANNOTATED_CDS"/>
    <property type="molecule type" value="Genomic_DNA"/>
</dbReference>
<dbReference type="GO" id="GO:0003993">
    <property type="term" value="F:acid phosphatase activity"/>
    <property type="evidence" value="ECO:0007669"/>
    <property type="project" value="UniProtKB-EC"/>
</dbReference>
<dbReference type="AlphaFoldDB" id="K3WU68"/>